<dbReference type="SUPFAM" id="SSF160897">
    <property type="entry name" value="Taf5 N-terminal domain-like"/>
    <property type="match status" value="1"/>
</dbReference>
<dbReference type="Gene3D" id="2.130.10.10">
    <property type="entry name" value="YVTN repeat-like/Quinoprotein amine dehydrogenase"/>
    <property type="match status" value="2"/>
</dbReference>
<dbReference type="PANTHER" id="PTHR19879:SF1">
    <property type="entry name" value="CANNONBALL-RELATED"/>
    <property type="match status" value="1"/>
</dbReference>
<keyword evidence="12" id="KW-1185">Reference proteome</keyword>
<evidence type="ECO:0000313" key="11">
    <source>
        <dbReference type="EnsemblProtists" id="EKX48364"/>
    </source>
</evidence>
<evidence type="ECO:0000256" key="2">
    <source>
        <dbReference type="ARBA" id="ARBA00022574"/>
    </source>
</evidence>
<dbReference type="PROSITE" id="PS50082">
    <property type="entry name" value="WD_REPEATS_2"/>
    <property type="match status" value="5"/>
</dbReference>
<feature type="domain" description="TFIID subunit TAF5 NTD2" evidence="9">
    <location>
        <begin position="20"/>
        <end position="146"/>
    </location>
</feature>
<dbReference type="PROSITE" id="PS00678">
    <property type="entry name" value="WD_REPEATS_1"/>
    <property type="match status" value="2"/>
</dbReference>
<dbReference type="InterPro" id="IPR019775">
    <property type="entry name" value="WD40_repeat_CS"/>
</dbReference>
<evidence type="ECO:0000259" key="9">
    <source>
        <dbReference type="Pfam" id="PF04494"/>
    </source>
</evidence>
<dbReference type="AlphaFoldDB" id="L1JJP0"/>
<dbReference type="InterPro" id="IPR015943">
    <property type="entry name" value="WD40/YVTN_repeat-like_dom_sf"/>
</dbReference>
<comment type="subcellular location">
    <subcellularLocation>
        <location evidence="1">Nucleus</location>
    </subcellularLocation>
</comment>
<dbReference type="Pfam" id="PF00400">
    <property type="entry name" value="WD40"/>
    <property type="match status" value="6"/>
</dbReference>
<dbReference type="STRING" id="905079.L1JJP0"/>
<dbReference type="InterPro" id="IPR001680">
    <property type="entry name" value="WD40_rpt"/>
</dbReference>
<dbReference type="GeneID" id="17304985"/>
<dbReference type="HOGENOM" id="CLU_005884_2_1_1"/>
<evidence type="ECO:0000313" key="12">
    <source>
        <dbReference type="Proteomes" id="UP000011087"/>
    </source>
</evidence>
<dbReference type="InterPro" id="IPR037264">
    <property type="entry name" value="TFIID_NTD2_sf"/>
</dbReference>
<dbReference type="EMBL" id="JH992986">
    <property type="protein sequence ID" value="EKX48364.1"/>
    <property type="molecule type" value="Genomic_DNA"/>
</dbReference>
<dbReference type="PRINTS" id="PR00320">
    <property type="entry name" value="GPROTEINBRPT"/>
</dbReference>
<dbReference type="InterPro" id="IPR020472">
    <property type="entry name" value="WD40_PAC1"/>
</dbReference>
<dbReference type="SMART" id="SM00320">
    <property type="entry name" value="WD40"/>
    <property type="match status" value="6"/>
</dbReference>
<feature type="repeat" description="WD" evidence="7">
    <location>
        <begin position="425"/>
        <end position="466"/>
    </location>
</feature>
<name>L1JJP0_GUITC</name>
<dbReference type="InterPro" id="IPR007582">
    <property type="entry name" value="TFIID_NTD2"/>
</dbReference>
<dbReference type="eggNOG" id="KOG0263">
    <property type="taxonomic scope" value="Eukaryota"/>
</dbReference>
<dbReference type="OrthoDB" id="10266330at2759"/>
<feature type="repeat" description="WD" evidence="7">
    <location>
        <begin position="509"/>
        <end position="551"/>
    </location>
</feature>
<dbReference type="Gene3D" id="1.25.40.500">
    <property type="entry name" value="TFIID subunit TAF5, NTD2 domain"/>
    <property type="match status" value="1"/>
</dbReference>
<feature type="repeat" description="WD" evidence="7">
    <location>
        <begin position="467"/>
        <end position="508"/>
    </location>
</feature>
<dbReference type="CDD" id="cd08044">
    <property type="entry name" value="TAF5_NTD2"/>
    <property type="match status" value="1"/>
</dbReference>
<dbReference type="SUPFAM" id="SSF50978">
    <property type="entry name" value="WD40 repeat-like"/>
    <property type="match status" value="1"/>
</dbReference>
<keyword evidence="5" id="KW-0804">Transcription</keyword>
<dbReference type="GO" id="GO:0016251">
    <property type="term" value="F:RNA polymerase II general transcription initiation factor activity"/>
    <property type="evidence" value="ECO:0007669"/>
    <property type="project" value="TreeGrafter"/>
</dbReference>
<dbReference type="Pfam" id="PF04494">
    <property type="entry name" value="TFIID_NTD2"/>
    <property type="match status" value="1"/>
</dbReference>
<keyword evidence="4" id="KW-0805">Transcription regulation</keyword>
<gene>
    <name evidence="10" type="ORF">GUITHDRAFT_39635</name>
</gene>
<dbReference type="GO" id="GO:0006367">
    <property type="term" value="P:transcription initiation at RNA polymerase II promoter"/>
    <property type="evidence" value="ECO:0007669"/>
    <property type="project" value="TreeGrafter"/>
</dbReference>
<evidence type="ECO:0000256" key="3">
    <source>
        <dbReference type="ARBA" id="ARBA00022737"/>
    </source>
</evidence>
<keyword evidence="2 7" id="KW-0853">WD repeat</keyword>
<reference evidence="10 12" key="1">
    <citation type="journal article" date="2012" name="Nature">
        <title>Algal genomes reveal evolutionary mosaicism and the fate of nucleomorphs.</title>
        <authorList>
            <consortium name="DOE Joint Genome Institute"/>
            <person name="Curtis B.A."/>
            <person name="Tanifuji G."/>
            <person name="Burki F."/>
            <person name="Gruber A."/>
            <person name="Irimia M."/>
            <person name="Maruyama S."/>
            <person name="Arias M.C."/>
            <person name="Ball S.G."/>
            <person name="Gile G.H."/>
            <person name="Hirakawa Y."/>
            <person name="Hopkins J.F."/>
            <person name="Kuo A."/>
            <person name="Rensing S.A."/>
            <person name="Schmutz J."/>
            <person name="Symeonidi A."/>
            <person name="Elias M."/>
            <person name="Eveleigh R.J."/>
            <person name="Herman E.K."/>
            <person name="Klute M.J."/>
            <person name="Nakayama T."/>
            <person name="Obornik M."/>
            <person name="Reyes-Prieto A."/>
            <person name="Armbrust E.V."/>
            <person name="Aves S.J."/>
            <person name="Beiko R.G."/>
            <person name="Coutinho P."/>
            <person name="Dacks J.B."/>
            <person name="Durnford D.G."/>
            <person name="Fast N.M."/>
            <person name="Green B.R."/>
            <person name="Grisdale C.J."/>
            <person name="Hempel F."/>
            <person name="Henrissat B."/>
            <person name="Hoppner M.P."/>
            <person name="Ishida K."/>
            <person name="Kim E."/>
            <person name="Koreny L."/>
            <person name="Kroth P.G."/>
            <person name="Liu Y."/>
            <person name="Malik S.B."/>
            <person name="Maier U.G."/>
            <person name="McRose D."/>
            <person name="Mock T."/>
            <person name="Neilson J.A."/>
            <person name="Onodera N.T."/>
            <person name="Poole A.M."/>
            <person name="Pritham E.J."/>
            <person name="Richards T.A."/>
            <person name="Rocap G."/>
            <person name="Roy S.W."/>
            <person name="Sarai C."/>
            <person name="Schaack S."/>
            <person name="Shirato S."/>
            <person name="Slamovits C.H."/>
            <person name="Spencer D.F."/>
            <person name="Suzuki S."/>
            <person name="Worden A.Z."/>
            <person name="Zauner S."/>
            <person name="Barry K."/>
            <person name="Bell C."/>
            <person name="Bharti A.K."/>
            <person name="Crow J.A."/>
            <person name="Grimwood J."/>
            <person name="Kramer R."/>
            <person name="Lindquist E."/>
            <person name="Lucas S."/>
            <person name="Salamov A."/>
            <person name="McFadden G.I."/>
            <person name="Lane C.E."/>
            <person name="Keeling P.J."/>
            <person name="Gray M.W."/>
            <person name="Grigoriev I.V."/>
            <person name="Archibald J.M."/>
        </authorList>
    </citation>
    <scope>NUCLEOTIDE SEQUENCE</scope>
    <source>
        <strain evidence="10 12">CCMP2712</strain>
    </source>
</reference>
<dbReference type="CDD" id="cd00200">
    <property type="entry name" value="WD40"/>
    <property type="match status" value="1"/>
</dbReference>
<evidence type="ECO:0000256" key="4">
    <source>
        <dbReference type="ARBA" id="ARBA00023015"/>
    </source>
</evidence>
<feature type="non-terminal residue" evidence="10">
    <location>
        <position position="592"/>
    </location>
</feature>
<feature type="non-terminal residue" evidence="10">
    <location>
        <position position="1"/>
    </location>
</feature>
<dbReference type="Proteomes" id="UP000011087">
    <property type="component" value="Unassembled WGS sequence"/>
</dbReference>
<dbReference type="InterPro" id="IPR036322">
    <property type="entry name" value="WD40_repeat_dom_sf"/>
</dbReference>
<dbReference type="PaxDb" id="55529-EKX48364"/>
<dbReference type="EnsemblProtists" id="EKX48364">
    <property type="protein sequence ID" value="EKX48364"/>
    <property type="gene ID" value="GUITHDRAFT_39635"/>
</dbReference>
<dbReference type="KEGG" id="gtt:GUITHDRAFT_39635"/>
<keyword evidence="3" id="KW-0677">Repeat</keyword>
<evidence type="ECO:0000313" key="10">
    <source>
        <dbReference type="EMBL" id="EKX48364.1"/>
    </source>
</evidence>
<evidence type="ECO:0000256" key="7">
    <source>
        <dbReference type="PROSITE-ProRule" id="PRU00221"/>
    </source>
</evidence>
<evidence type="ECO:0000256" key="8">
    <source>
        <dbReference type="SAM" id="MobiDB-lite"/>
    </source>
</evidence>
<feature type="repeat" description="WD" evidence="7">
    <location>
        <begin position="341"/>
        <end position="382"/>
    </location>
</feature>
<dbReference type="OMA" id="HNHPVWD"/>
<evidence type="ECO:0000256" key="5">
    <source>
        <dbReference type="ARBA" id="ARBA00023163"/>
    </source>
</evidence>
<proteinExistence type="predicted"/>
<keyword evidence="6" id="KW-0539">Nucleus</keyword>
<organism evidence="10">
    <name type="scientific">Guillardia theta (strain CCMP2712)</name>
    <name type="common">Cryptophyte</name>
    <dbReference type="NCBI Taxonomy" id="905079"/>
    <lineage>
        <taxon>Eukaryota</taxon>
        <taxon>Cryptophyceae</taxon>
        <taxon>Pyrenomonadales</taxon>
        <taxon>Geminigeraceae</taxon>
        <taxon>Guillardia</taxon>
    </lineage>
</organism>
<evidence type="ECO:0000256" key="6">
    <source>
        <dbReference type="ARBA" id="ARBA00023242"/>
    </source>
</evidence>
<feature type="repeat" description="WD" evidence="7">
    <location>
        <begin position="383"/>
        <end position="415"/>
    </location>
</feature>
<protein>
    <recommendedName>
        <fullName evidence="9">TFIID subunit TAF5 NTD2 domain-containing protein</fullName>
    </recommendedName>
</protein>
<feature type="region of interest" description="Disordered" evidence="8">
    <location>
        <begin position="195"/>
        <end position="248"/>
    </location>
</feature>
<sequence length="592" mass="66217">NDFCIRNYILQWGMEDTRALRYEECYVELREWILKLLEDLKNELAELLYPLFVHCYLDLMSKQYTAEARDLLAHCRHEHEPEHAEEITCLGNILDGSTLDTNPIAIKYMQTAKAKVYLCHESDKLLTEFLHNRRLNILVRLINQYIDIIIYGSTVHDIAPQMRLKQCEEADSAMIGVKRKPLRWAEVAEESIVRRESRRARAAMQESRSNTGDAMQESRSNTGDAMEQDEQEDPSKSEAQGVEELPQLSDEMEARILSDLKKRVNVSKGALPSICCYTLFNCRDALTCMNISHDASIVAAGMSDSRIKVWRAGTTTERDVQDKSAADALRNGSPLMQDSVLVGHSGPIYSTSISPDNRYILSCSEDKSVRLWQASSGQNLVTYRGHNFPVWDVAWSPLGHYFATASHDRTARIWSTDHIYPLRILAGHLSSVDHVVFHPNCNYVATGSVDKTCRLWDITHGECVRLFKGHRSPISCLAISPCGKLLASGSDSGELLVWDMASSKCIFELPGHEGGVLSAEFSCGEGSLLASGGQDCTVRLWDMTQANQSKGKGASLRATLTSLQGMKVLHTRSTSMMTVRFSRTNLLLVGGS</sequence>
<reference evidence="12" key="2">
    <citation type="submission" date="2012-11" db="EMBL/GenBank/DDBJ databases">
        <authorList>
            <person name="Kuo A."/>
            <person name="Curtis B.A."/>
            <person name="Tanifuji G."/>
            <person name="Burki F."/>
            <person name="Gruber A."/>
            <person name="Irimia M."/>
            <person name="Maruyama S."/>
            <person name="Arias M.C."/>
            <person name="Ball S.G."/>
            <person name="Gile G.H."/>
            <person name="Hirakawa Y."/>
            <person name="Hopkins J.F."/>
            <person name="Rensing S.A."/>
            <person name="Schmutz J."/>
            <person name="Symeonidi A."/>
            <person name="Elias M."/>
            <person name="Eveleigh R.J."/>
            <person name="Herman E.K."/>
            <person name="Klute M.J."/>
            <person name="Nakayama T."/>
            <person name="Obornik M."/>
            <person name="Reyes-Prieto A."/>
            <person name="Armbrust E.V."/>
            <person name="Aves S.J."/>
            <person name="Beiko R.G."/>
            <person name="Coutinho P."/>
            <person name="Dacks J.B."/>
            <person name="Durnford D.G."/>
            <person name="Fast N.M."/>
            <person name="Green B.R."/>
            <person name="Grisdale C."/>
            <person name="Hempe F."/>
            <person name="Henrissat B."/>
            <person name="Hoppner M.P."/>
            <person name="Ishida K.-I."/>
            <person name="Kim E."/>
            <person name="Koreny L."/>
            <person name="Kroth P.G."/>
            <person name="Liu Y."/>
            <person name="Malik S.-B."/>
            <person name="Maier U.G."/>
            <person name="McRose D."/>
            <person name="Mock T."/>
            <person name="Neilson J.A."/>
            <person name="Onodera N.T."/>
            <person name="Poole A.M."/>
            <person name="Pritham E.J."/>
            <person name="Richards T.A."/>
            <person name="Rocap G."/>
            <person name="Roy S.W."/>
            <person name="Sarai C."/>
            <person name="Schaack S."/>
            <person name="Shirato S."/>
            <person name="Slamovits C.H."/>
            <person name="Spencer D.F."/>
            <person name="Suzuki S."/>
            <person name="Worden A.Z."/>
            <person name="Zauner S."/>
            <person name="Barry K."/>
            <person name="Bell C."/>
            <person name="Bharti A.K."/>
            <person name="Crow J.A."/>
            <person name="Grimwood J."/>
            <person name="Kramer R."/>
            <person name="Lindquist E."/>
            <person name="Lucas S."/>
            <person name="Salamov A."/>
            <person name="McFadden G.I."/>
            <person name="Lane C.E."/>
            <person name="Keeling P.J."/>
            <person name="Gray M.W."/>
            <person name="Grigoriev I.V."/>
            <person name="Archibald J.M."/>
        </authorList>
    </citation>
    <scope>NUCLEOTIDE SEQUENCE</scope>
    <source>
        <strain evidence="12">CCMP2712</strain>
    </source>
</reference>
<feature type="compositionally biased region" description="Polar residues" evidence="8">
    <location>
        <begin position="206"/>
        <end position="223"/>
    </location>
</feature>
<dbReference type="GO" id="GO:0005669">
    <property type="term" value="C:transcription factor TFIID complex"/>
    <property type="evidence" value="ECO:0007669"/>
    <property type="project" value="TreeGrafter"/>
</dbReference>
<accession>L1JJP0</accession>
<dbReference type="RefSeq" id="XP_005835344.1">
    <property type="nucleotide sequence ID" value="XM_005835287.1"/>
</dbReference>
<reference evidence="11" key="3">
    <citation type="submission" date="2015-06" db="UniProtKB">
        <authorList>
            <consortium name="EnsemblProtists"/>
        </authorList>
    </citation>
    <scope>IDENTIFICATION</scope>
</reference>
<dbReference type="PROSITE" id="PS50294">
    <property type="entry name" value="WD_REPEATS_REGION"/>
    <property type="match status" value="5"/>
</dbReference>
<evidence type="ECO:0000256" key="1">
    <source>
        <dbReference type="ARBA" id="ARBA00004123"/>
    </source>
</evidence>
<dbReference type="PANTHER" id="PTHR19879">
    <property type="entry name" value="TRANSCRIPTION INITIATION FACTOR TFIID"/>
    <property type="match status" value="1"/>
</dbReference>